<gene>
    <name evidence="3" type="ORF">OVA965_LOCUS42480</name>
    <name evidence="4" type="ORF">TMI583_LOCUS44415</name>
</gene>
<organism evidence="4 5">
    <name type="scientific">Didymodactylos carnosus</name>
    <dbReference type="NCBI Taxonomy" id="1234261"/>
    <lineage>
        <taxon>Eukaryota</taxon>
        <taxon>Metazoa</taxon>
        <taxon>Spiralia</taxon>
        <taxon>Gnathifera</taxon>
        <taxon>Rotifera</taxon>
        <taxon>Eurotatoria</taxon>
        <taxon>Bdelloidea</taxon>
        <taxon>Philodinida</taxon>
        <taxon>Philodinidae</taxon>
        <taxon>Didymodactylos</taxon>
    </lineage>
</organism>
<name>A0A8S2WE42_9BILA</name>
<dbReference type="EMBL" id="CAJOBA010076423">
    <property type="protein sequence ID" value="CAF4420228.1"/>
    <property type="molecule type" value="Genomic_DNA"/>
</dbReference>
<accession>A0A8S2WE42</accession>
<proteinExistence type="predicted"/>
<dbReference type="PANTHER" id="PTHR47272:SF1">
    <property type="entry name" value="PIGGYBAC TRANSPOSABLE ELEMENT-DERIVED PROTEIN 3-LIKE"/>
    <property type="match status" value="1"/>
</dbReference>
<feature type="non-terminal residue" evidence="4">
    <location>
        <position position="1"/>
    </location>
</feature>
<dbReference type="EMBL" id="CAJNOK010052306">
    <property type="protein sequence ID" value="CAF1607875.1"/>
    <property type="molecule type" value="Genomic_DNA"/>
</dbReference>
<dbReference type="Proteomes" id="UP000682733">
    <property type="component" value="Unassembled WGS sequence"/>
</dbReference>
<feature type="compositionally biased region" description="Low complexity" evidence="1">
    <location>
        <begin position="121"/>
        <end position="132"/>
    </location>
</feature>
<evidence type="ECO:0000259" key="2">
    <source>
        <dbReference type="Pfam" id="PF13843"/>
    </source>
</evidence>
<comment type="caution">
    <text evidence="4">The sequence shown here is derived from an EMBL/GenBank/DDBJ whole genome shotgun (WGS) entry which is preliminary data.</text>
</comment>
<protein>
    <recommendedName>
        <fullName evidence="2">PiggyBac transposable element-derived protein domain-containing protein</fullName>
    </recommendedName>
</protein>
<dbReference type="InterPro" id="IPR029526">
    <property type="entry name" value="PGBD"/>
</dbReference>
<reference evidence="4" key="1">
    <citation type="submission" date="2021-02" db="EMBL/GenBank/DDBJ databases">
        <authorList>
            <person name="Nowell W R."/>
        </authorList>
    </citation>
    <scope>NUCLEOTIDE SEQUENCE</scope>
</reference>
<evidence type="ECO:0000313" key="3">
    <source>
        <dbReference type="EMBL" id="CAF1607875.1"/>
    </source>
</evidence>
<evidence type="ECO:0000313" key="5">
    <source>
        <dbReference type="Proteomes" id="UP000682733"/>
    </source>
</evidence>
<evidence type="ECO:0000256" key="1">
    <source>
        <dbReference type="SAM" id="MobiDB-lite"/>
    </source>
</evidence>
<feature type="region of interest" description="Disordered" evidence="1">
    <location>
        <begin position="107"/>
        <end position="142"/>
    </location>
</feature>
<evidence type="ECO:0000313" key="4">
    <source>
        <dbReference type="EMBL" id="CAF4420228.1"/>
    </source>
</evidence>
<dbReference type="PANTHER" id="PTHR47272">
    <property type="entry name" value="DDE_TNP_1_7 DOMAIN-CONTAINING PROTEIN"/>
    <property type="match status" value="1"/>
</dbReference>
<feature type="domain" description="PiggyBac transposable element-derived protein" evidence="2">
    <location>
        <begin position="7"/>
        <end position="62"/>
    </location>
</feature>
<dbReference type="AlphaFoldDB" id="A0A8S2WE42"/>
<dbReference type="Pfam" id="PF13843">
    <property type="entry name" value="DDE_Tnp_1_7"/>
    <property type="match status" value="1"/>
</dbReference>
<dbReference type="Proteomes" id="UP000677228">
    <property type="component" value="Unassembled WGS sequence"/>
</dbReference>
<sequence>SDIDRQEQGFCTKVVLELCETVPRSINRKLFFDNYFTTIKLQVELKKLGIYSVGMVRANRLPGLIMKGEKDLSKEGRESMDHRVAEVDGVELCAVRCVAEFMLKSAPPTPSTKRGRPSLDSTSNENNQTTTSRAVPNSIPPSSVRLDKFDHWPIHTSKGRCRNLGCIGYTRICCTKCQLRLCLNEKSNCFKDYHH</sequence>